<protein>
    <recommendedName>
        <fullName evidence="11">Peptidase S1 domain-containing protein</fullName>
    </recommendedName>
</protein>
<evidence type="ECO:0000256" key="8">
    <source>
        <dbReference type="ARBA" id="ARBA00023157"/>
    </source>
</evidence>
<dbReference type="AlphaFoldDB" id="A0A0J9U7U1"/>
<proteinExistence type="inferred from homology"/>
<dbReference type="EMBL" id="CM002911">
    <property type="protein sequence ID" value="KMY95585.1"/>
    <property type="molecule type" value="Genomic_DNA"/>
</dbReference>
<keyword evidence="4" id="KW-0732">Signal</keyword>
<dbReference type="PRINTS" id="PR00722">
    <property type="entry name" value="CHYMOTRYPSIN"/>
</dbReference>
<dbReference type="KEGG" id="dsi:Dsimw501_GD12740"/>
<dbReference type="SUPFAM" id="SSF50494">
    <property type="entry name" value="Trypsin-like serine proteases"/>
    <property type="match status" value="1"/>
</dbReference>
<keyword evidence="8" id="KW-1015">Disulfide bond</keyword>
<dbReference type="OrthoDB" id="547031at2759"/>
<evidence type="ECO:0000256" key="3">
    <source>
        <dbReference type="ARBA" id="ARBA00022670"/>
    </source>
</evidence>
<dbReference type="InterPro" id="IPR001254">
    <property type="entry name" value="Trypsin_dom"/>
</dbReference>
<evidence type="ECO:0000256" key="5">
    <source>
        <dbReference type="ARBA" id="ARBA00022801"/>
    </source>
</evidence>
<comment type="subcellular location">
    <subcellularLocation>
        <location evidence="1">Secreted</location>
    </subcellularLocation>
</comment>
<dbReference type="InterPro" id="IPR001314">
    <property type="entry name" value="Peptidase_S1A"/>
</dbReference>
<keyword evidence="10" id="KW-1133">Transmembrane helix</keyword>
<reference evidence="12" key="2">
    <citation type="submission" date="2014-06" db="EMBL/GenBank/DDBJ databases">
        <authorList>
            <person name="Hu T."/>
            <person name="Eisen M.B."/>
            <person name="Thornton K.R."/>
            <person name="Andolfatto P."/>
        </authorList>
    </citation>
    <scope>NUCLEOTIDE SEQUENCE</scope>
    <source>
        <strain evidence="12">W501</strain>
    </source>
</reference>
<dbReference type="SMART" id="SM00020">
    <property type="entry name" value="Tryp_SPc"/>
    <property type="match status" value="1"/>
</dbReference>
<keyword evidence="10" id="KW-0472">Membrane</keyword>
<dbReference type="PANTHER" id="PTHR24256">
    <property type="entry name" value="TRYPTASE-RELATED"/>
    <property type="match status" value="1"/>
</dbReference>
<dbReference type="Bgee" id="FBgn0184467">
    <property type="expression patterns" value="Expressed in male reproductive system and 2 other cell types or tissues"/>
</dbReference>
<dbReference type="FunFam" id="2.40.10.10:FF:000146">
    <property type="entry name" value="Serine protease 53"/>
    <property type="match status" value="1"/>
</dbReference>
<comment type="similarity">
    <text evidence="9">Belongs to the peptidase S1 family. CLIP subfamily.</text>
</comment>
<organism evidence="12">
    <name type="scientific">Drosophila simulans</name>
    <name type="common">Fruit fly</name>
    <dbReference type="NCBI Taxonomy" id="7240"/>
    <lineage>
        <taxon>Eukaryota</taxon>
        <taxon>Metazoa</taxon>
        <taxon>Ecdysozoa</taxon>
        <taxon>Arthropoda</taxon>
        <taxon>Hexapoda</taxon>
        <taxon>Insecta</taxon>
        <taxon>Pterygota</taxon>
        <taxon>Neoptera</taxon>
        <taxon>Endopterygota</taxon>
        <taxon>Diptera</taxon>
        <taxon>Brachycera</taxon>
        <taxon>Muscomorpha</taxon>
        <taxon>Ephydroidea</taxon>
        <taxon>Drosophilidae</taxon>
        <taxon>Drosophila</taxon>
        <taxon>Sophophora</taxon>
    </lineage>
</organism>
<evidence type="ECO:0000256" key="10">
    <source>
        <dbReference type="SAM" id="Phobius"/>
    </source>
</evidence>
<sequence length="322" mass="36075">MYVCKHLCESHIKASSMGNQLSVHYNMKIFVAEIAVLAMLVLGARLGSSTLLTNNCGTTRHPSRIRRVVGGRDADRFGNPWMAMVLYDDKFCGGSLITRLFVLTSADCASWRPKQVILGEYDTNCTSVDCTSIRQVMDIDERIIHDQFDLENYKRNDIALLRLAKKVSISDYVRPICLFVDRQVGRGVQYFTATGWGATNQNERSTILQKVTLSRFNRKYCERIFKENMVASLLCVGGPRKDTCDGDIGGPLSVKLRIDGEGKWNSKSRTFLIGMTSYGTYSCSGIGAYTNVEHHVDWIVQSINRSNELASQTPKIAKDLIS</sequence>
<dbReference type="InterPro" id="IPR043504">
    <property type="entry name" value="Peptidase_S1_PA_chymotrypsin"/>
</dbReference>
<evidence type="ECO:0000256" key="2">
    <source>
        <dbReference type="ARBA" id="ARBA00022525"/>
    </source>
</evidence>
<keyword evidence="6" id="KW-0720">Serine protease</keyword>
<reference evidence="12" key="3">
    <citation type="submission" date="2015-04" db="EMBL/GenBank/DDBJ databases">
        <authorList>
            <consortium name="FlyBase"/>
        </authorList>
    </citation>
    <scope>NUCLEOTIDE SEQUENCE</scope>
    <source>
        <strain evidence="12">W501</strain>
    </source>
</reference>
<gene>
    <name evidence="12" type="primary">Dsim\GD12740</name>
    <name evidence="12" type="ORF">Dsimw501_GD12740</name>
</gene>
<keyword evidence="5 12" id="KW-0378">Hydrolase</keyword>
<dbReference type="InterPro" id="IPR051487">
    <property type="entry name" value="Ser/Thr_Proteases_Immune/Dev"/>
</dbReference>
<evidence type="ECO:0000259" key="11">
    <source>
        <dbReference type="PROSITE" id="PS50240"/>
    </source>
</evidence>
<keyword evidence="7" id="KW-0865">Zymogen</keyword>
<evidence type="ECO:0000256" key="4">
    <source>
        <dbReference type="ARBA" id="ARBA00022729"/>
    </source>
</evidence>
<dbReference type="GO" id="GO:0005576">
    <property type="term" value="C:extracellular region"/>
    <property type="evidence" value="ECO:0007669"/>
    <property type="project" value="UniProtKB-SubCell"/>
</dbReference>
<dbReference type="GO" id="GO:0004252">
    <property type="term" value="F:serine-type endopeptidase activity"/>
    <property type="evidence" value="ECO:0007669"/>
    <property type="project" value="InterPro"/>
</dbReference>
<dbReference type="PROSITE" id="PS50240">
    <property type="entry name" value="TRYPSIN_DOM"/>
    <property type="match status" value="1"/>
</dbReference>
<dbReference type="Gene3D" id="2.40.10.10">
    <property type="entry name" value="Trypsin-like serine proteases"/>
    <property type="match status" value="2"/>
</dbReference>
<dbReference type="CDD" id="cd00190">
    <property type="entry name" value="Tryp_SPc"/>
    <property type="match status" value="1"/>
</dbReference>
<feature type="domain" description="Peptidase S1" evidence="11">
    <location>
        <begin position="68"/>
        <end position="304"/>
    </location>
</feature>
<feature type="transmembrane region" description="Helical" evidence="10">
    <location>
        <begin position="25"/>
        <end position="44"/>
    </location>
</feature>
<keyword evidence="3" id="KW-0645">Protease</keyword>
<accession>A0A0J9U7U1</accession>
<evidence type="ECO:0000256" key="9">
    <source>
        <dbReference type="ARBA" id="ARBA00024195"/>
    </source>
</evidence>
<dbReference type="InterPro" id="IPR009003">
    <property type="entry name" value="Peptidase_S1_PA"/>
</dbReference>
<dbReference type="Proteomes" id="UP000035880">
    <property type="component" value="Chromosome 2R"/>
</dbReference>
<reference evidence="12" key="1">
    <citation type="journal article" date="2013" name="Genome Res.">
        <title>A second-generation assembly of the Drosophila simulans genome provides new insights into patterns of lineage-specific divergence.</title>
        <authorList>
            <person name="Hu T.T."/>
            <person name="Eisen M.B."/>
            <person name="Thornton K.R."/>
            <person name="Andolfatto P."/>
        </authorList>
    </citation>
    <scope>NUCLEOTIDE SEQUENCE [LARGE SCALE GENOMIC DNA]</scope>
    <source>
        <strain evidence="12">W501</strain>
    </source>
</reference>
<keyword evidence="2" id="KW-0964">Secreted</keyword>
<evidence type="ECO:0000256" key="6">
    <source>
        <dbReference type="ARBA" id="ARBA00022825"/>
    </source>
</evidence>
<keyword evidence="10" id="KW-0812">Transmembrane</keyword>
<evidence type="ECO:0000256" key="1">
    <source>
        <dbReference type="ARBA" id="ARBA00004613"/>
    </source>
</evidence>
<evidence type="ECO:0000256" key="7">
    <source>
        <dbReference type="ARBA" id="ARBA00023145"/>
    </source>
</evidence>
<dbReference type="GO" id="GO:0006508">
    <property type="term" value="P:proteolysis"/>
    <property type="evidence" value="ECO:0007669"/>
    <property type="project" value="UniProtKB-KW"/>
</dbReference>
<dbReference type="Pfam" id="PF00089">
    <property type="entry name" value="Trypsin"/>
    <property type="match status" value="1"/>
</dbReference>
<name>A0A0J9U7U1_DROSI</name>
<evidence type="ECO:0000313" key="12">
    <source>
        <dbReference type="EMBL" id="KMY95585.1"/>
    </source>
</evidence>